<evidence type="ECO:0000256" key="6">
    <source>
        <dbReference type="SAM" id="MobiDB-lite"/>
    </source>
</evidence>
<dbReference type="SUPFAM" id="SSF53649">
    <property type="entry name" value="Alkaline phosphatase-like"/>
    <property type="match status" value="1"/>
</dbReference>
<sequence>MPVERGLARLLGLRDVFVGPLASTQREQGLRARAAKTLSLLRTYPFVYVHLKGPDEPGHDGDAPRKKEVIEELDRFYFGPFLSGLDLSRVYLMVTADHATPCVLKGHSSDPVPLLLVGGPSARGRNPEARKFSERSGKEGALGLLTGPEIMGRLARRHDPTHD</sequence>
<dbReference type="InterPro" id="IPR006124">
    <property type="entry name" value="Metalloenzyme"/>
</dbReference>
<proteinExistence type="inferred from homology"/>
<dbReference type="InterPro" id="IPR017850">
    <property type="entry name" value="Alkaline_phosphatase_core_sf"/>
</dbReference>
<dbReference type="InterPro" id="IPR004456">
    <property type="entry name" value="Pglycerate_mutase_ApgM"/>
</dbReference>
<feature type="compositionally biased region" description="Basic and acidic residues" evidence="6">
    <location>
        <begin position="125"/>
        <end position="138"/>
    </location>
</feature>
<evidence type="ECO:0000259" key="7">
    <source>
        <dbReference type="Pfam" id="PF01676"/>
    </source>
</evidence>
<comment type="function">
    <text evidence="2">Catalyzes the interconversion of 2-phosphoglycerate and 3-phosphoglycerate.</text>
</comment>
<dbReference type="Gene3D" id="3.40.720.10">
    <property type="entry name" value="Alkaline Phosphatase, subunit A"/>
    <property type="match status" value="1"/>
</dbReference>
<evidence type="ECO:0000313" key="8">
    <source>
        <dbReference type="EMBL" id="EQD49453.1"/>
    </source>
</evidence>
<dbReference type="GO" id="GO:0046872">
    <property type="term" value="F:metal ion binding"/>
    <property type="evidence" value="ECO:0007669"/>
    <property type="project" value="InterPro"/>
</dbReference>
<reference evidence="8" key="1">
    <citation type="submission" date="2013-08" db="EMBL/GenBank/DDBJ databases">
        <authorList>
            <person name="Mendez C."/>
            <person name="Richter M."/>
            <person name="Ferrer M."/>
            <person name="Sanchez J."/>
        </authorList>
    </citation>
    <scope>NUCLEOTIDE SEQUENCE</scope>
</reference>
<dbReference type="EMBL" id="AUZY01007574">
    <property type="protein sequence ID" value="EQD49453.1"/>
    <property type="molecule type" value="Genomic_DNA"/>
</dbReference>
<comment type="caution">
    <text evidence="8">The sequence shown here is derived from an EMBL/GenBank/DDBJ whole genome shotgun (WGS) entry which is preliminary data.</text>
</comment>
<evidence type="ECO:0000256" key="4">
    <source>
        <dbReference type="ARBA" id="ARBA00005524"/>
    </source>
</evidence>
<name>T0ZY16_9ZZZZ</name>
<comment type="similarity">
    <text evidence="4">Belongs to the BPG-independent phosphoglycerate mutase family. A-PGAM subfamily.</text>
</comment>
<evidence type="ECO:0000256" key="2">
    <source>
        <dbReference type="ARBA" id="ARBA00002315"/>
    </source>
</evidence>
<reference evidence="8" key="2">
    <citation type="journal article" date="2014" name="ISME J.">
        <title>Microbial stratification in low pH oxic and suboxic macroscopic growths along an acid mine drainage.</title>
        <authorList>
            <person name="Mendez-Garcia C."/>
            <person name="Mesa V."/>
            <person name="Sprenger R.R."/>
            <person name="Richter M."/>
            <person name="Diez M.S."/>
            <person name="Solano J."/>
            <person name="Bargiela R."/>
            <person name="Golyshina O.V."/>
            <person name="Manteca A."/>
            <person name="Ramos J.L."/>
            <person name="Gallego J.R."/>
            <person name="Llorente I."/>
            <person name="Martins Dos Santos V.A."/>
            <person name="Jensen O.N."/>
            <person name="Pelaez A.I."/>
            <person name="Sanchez J."/>
            <person name="Ferrer M."/>
        </authorList>
    </citation>
    <scope>NUCLEOTIDE SEQUENCE</scope>
</reference>
<organism evidence="8">
    <name type="scientific">mine drainage metagenome</name>
    <dbReference type="NCBI Taxonomy" id="410659"/>
    <lineage>
        <taxon>unclassified sequences</taxon>
        <taxon>metagenomes</taxon>
        <taxon>ecological metagenomes</taxon>
    </lineage>
</organism>
<protein>
    <submittedName>
        <fullName evidence="8">2,3-bisphosphoglycerate-independent phosphoglycerate mutase</fullName>
    </submittedName>
</protein>
<accession>T0ZY16</accession>
<gene>
    <name evidence="8" type="ORF">B1B_11630</name>
</gene>
<evidence type="ECO:0000256" key="1">
    <source>
        <dbReference type="ARBA" id="ARBA00000370"/>
    </source>
</evidence>
<evidence type="ECO:0000256" key="3">
    <source>
        <dbReference type="ARBA" id="ARBA00004921"/>
    </source>
</evidence>
<dbReference type="AlphaFoldDB" id="T0ZY16"/>
<evidence type="ECO:0000256" key="5">
    <source>
        <dbReference type="ARBA" id="ARBA00023152"/>
    </source>
</evidence>
<dbReference type="GO" id="GO:0006096">
    <property type="term" value="P:glycolytic process"/>
    <property type="evidence" value="ECO:0007669"/>
    <property type="project" value="UniProtKB-KW"/>
</dbReference>
<feature type="region of interest" description="Disordered" evidence="6">
    <location>
        <begin position="119"/>
        <end position="144"/>
    </location>
</feature>
<comment type="pathway">
    <text evidence="3">Carbohydrate degradation.</text>
</comment>
<keyword evidence="5" id="KW-0324">Glycolysis</keyword>
<comment type="catalytic activity">
    <reaction evidence="1">
        <text>(2R)-2-phosphoglycerate = (2R)-3-phosphoglycerate</text>
        <dbReference type="Rhea" id="RHEA:15901"/>
        <dbReference type="ChEBI" id="CHEBI:58272"/>
        <dbReference type="ChEBI" id="CHEBI:58289"/>
        <dbReference type="EC" id="5.4.2.12"/>
    </reaction>
</comment>
<dbReference type="Pfam" id="PF01676">
    <property type="entry name" value="Metalloenzyme"/>
    <property type="match status" value="1"/>
</dbReference>
<dbReference type="GO" id="GO:0004619">
    <property type="term" value="F:phosphoglycerate mutase activity"/>
    <property type="evidence" value="ECO:0007669"/>
    <property type="project" value="UniProtKB-EC"/>
</dbReference>
<dbReference type="PANTHER" id="PTHR31209:SF0">
    <property type="entry name" value="METALLOENZYME DOMAIN-CONTAINING PROTEIN"/>
    <property type="match status" value="1"/>
</dbReference>
<feature type="domain" description="Metalloenzyme" evidence="7">
    <location>
        <begin position="25"/>
        <end position="146"/>
    </location>
</feature>
<dbReference type="PANTHER" id="PTHR31209">
    <property type="entry name" value="COFACTOR-INDEPENDENT PHOSPHOGLYCERATE MUTASE"/>
    <property type="match status" value="1"/>
</dbReference>